<keyword evidence="1" id="KW-0472">Membrane</keyword>
<feature type="transmembrane region" description="Helical" evidence="1">
    <location>
        <begin position="103"/>
        <end position="127"/>
    </location>
</feature>
<evidence type="ECO:0000256" key="1">
    <source>
        <dbReference type="SAM" id="Phobius"/>
    </source>
</evidence>
<protein>
    <submittedName>
        <fullName evidence="2">Uncharacterized protein</fullName>
    </submittedName>
</protein>
<organism evidence="2 3">
    <name type="scientific">Candidatus Promineifilum breve</name>
    <dbReference type="NCBI Taxonomy" id="1806508"/>
    <lineage>
        <taxon>Bacteria</taxon>
        <taxon>Bacillati</taxon>
        <taxon>Chloroflexota</taxon>
        <taxon>Ardenticatenia</taxon>
        <taxon>Candidatus Promineifilales</taxon>
        <taxon>Candidatus Promineifilaceae</taxon>
        <taxon>Candidatus Promineifilum</taxon>
    </lineage>
</organism>
<evidence type="ECO:0000313" key="3">
    <source>
        <dbReference type="Proteomes" id="UP000215027"/>
    </source>
</evidence>
<keyword evidence="1" id="KW-0812">Transmembrane</keyword>
<dbReference type="AlphaFoldDB" id="A0A160T3Q1"/>
<gene>
    <name evidence="2" type="ORF">CFX0092_A2788</name>
</gene>
<feature type="transmembrane region" description="Helical" evidence="1">
    <location>
        <begin position="72"/>
        <end position="91"/>
    </location>
</feature>
<keyword evidence="1" id="KW-1133">Transmembrane helix</keyword>
<proteinExistence type="predicted"/>
<sequence>MLALSLLGVVLIAVAAAAEWLDLGLTPGFGVLQTFFFLLGITSLTIAAYLHLGTLRPPDAPRSLQADIGLRLSLTGLVLCYVSGFADLIRIGTHVQPSFERPFIGPLQLGGLGLGLLVLLLGIGLHYTSRGQRPASSLEFILNGKNGDKQE</sequence>
<accession>A0A160T3Q1</accession>
<reference evidence="2" key="1">
    <citation type="submission" date="2016-01" db="EMBL/GenBank/DDBJ databases">
        <authorList>
            <person name="Mcilroy J.S."/>
            <person name="Karst M S."/>
            <person name="Albertsen M."/>
        </authorList>
    </citation>
    <scope>NUCLEOTIDE SEQUENCE</scope>
    <source>
        <strain evidence="2">Cfx-K</strain>
    </source>
</reference>
<dbReference type="EMBL" id="LN890655">
    <property type="protein sequence ID" value="CUS04666.2"/>
    <property type="molecule type" value="Genomic_DNA"/>
</dbReference>
<dbReference type="KEGG" id="pbf:CFX0092_A2788"/>
<feature type="transmembrane region" description="Helical" evidence="1">
    <location>
        <begin position="33"/>
        <end position="52"/>
    </location>
</feature>
<keyword evidence="3" id="KW-1185">Reference proteome</keyword>
<evidence type="ECO:0000313" key="2">
    <source>
        <dbReference type="EMBL" id="CUS04666.2"/>
    </source>
</evidence>
<dbReference type="Proteomes" id="UP000215027">
    <property type="component" value="Chromosome I"/>
</dbReference>
<name>A0A160T3Q1_9CHLR</name>